<organism evidence="8 9">
    <name type="scientific">Riccia fluitans</name>
    <dbReference type="NCBI Taxonomy" id="41844"/>
    <lineage>
        <taxon>Eukaryota</taxon>
        <taxon>Viridiplantae</taxon>
        <taxon>Streptophyta</taxon>
        <taxon>Embryophyta</taxon>
        <taxon>Marchantiophyta</taxon>
        <taxon>Marchantiopsida</taxon>
        <taxon>Marchantiidae</taxon>
        <taxon>Marchantiales</taxon>
        <taxon>Ricciaceae</taxon>
        <taxon>Riccia</taxon>
    </lineage>
</organism>
<gene>
    <name evidence="8" type="ORF">R1flu_025195</name>
</gene>
<evidence type="ECO:0000256" key="4">
    <source>
        <dbReference type="ARBA" id="ARBA00022824"/>
    </source>
</evidence>
<comment type="subunit">
    <text evidence="7">Component of the dolichol-phosphate mannose (DPM) synthase complex.</text>
</comment>
<evidence type="ECO:0000256" key="2">
    <source>
        <dbReference type="ARBA" id="ARBA00005478"/>
    </source>
</evidence>
<comment type="pathway">
    <text evidence="7">Protein modification; protein glycosylation.</text>
</comment>
<dbReference type="EMBL" id="JBHFFA010000007">
    <property type="protein sequence ID" value="KAL2613503.1"/>
    <property type="molecule type" value="Genomic_DNA"/>
</dbReference>
<dbReference type="AlphaFoldDB" id="A0ABD1XXZ6"/>
<evidence type="ECO:0000256" key="7">
    <source>
        <dbReference type="RuleBase" id="RU365084"/>
    </source>
</evidence>
<sequence>MELGDRTVGFLLLAFSLSLFSYYTFWVVITPFVDSDHFIHLYFPDREFAVIIPVVAGVILLSFVSIFIGVVLLRAKRPKAKTA</sequence>
<dbReference type="GO" id="GO:0005789">
    <property type="term" value="C:endoplasmic reticulum membrane"/>
    <property type="evidence" value="ECO:0007669"/>
    <property type="project" value="UniProtKB-SubCell"/>
</dbReference>
<accession>A0ABD1XXZ6</accession>
<dbReference type="Proteomes" id="UP001605036">
    <property type="component" value="Unassembled WGS sequence"/>
</dbReference>
<comment type="subcellular location">
    <subcellularLocation>
        <location evidence="1 7">Endoplasmic reticulum membrane</location>
        <topology evidence="1 7">Multi-pass membrane protein</topology>
    </subcellularLocation>
</comment>
<evidence type="ECO:0000256" key="5">
    <source>
        <dbReference type="ARBA" id="ARBA00022989"/>
    </source>
</evidence>
<evidence type="ECO:0000313" key="8">
    <source>
        <dbReference type="EMBL" id="KAL2613503.1"/>
    </source>
</evidence>
<keyword evidence="4 7" id="KW-0256">Endoplasmic reticulum</keyword>
<comment type="caution">
    <text evidence="8">The sequence shown here is derived from an EMBL/GenBank/DDBJ whole genome shotgun (WGS) entry which is preliminary data.</text>
</comment>
<dbReference type="GO" id="GO:0030234">
    <property type="term" value="F:enzyme regulator activity"/>
    <property type="evidence" value="ECO:0007669"/>
    <property type="project" value="UniProtKB-UniRule"/>
</dbReference>
<feature type="transmembrane region" description="Helical" evidence="7">
    <location>
        <begin position="49"/>
        <end position="73"/>
    </location>
</feature>
<keyword evidence="5 7" id="KW-1133">Transmembrane helix</keyword>
<keyword evidence="6 7" id="KW-0472">Membrane</keyword>
<keyword evidence="3 7" id="KW-0812">Transmembrane</keyword>
<dbReference type="InterPro" id="IPR009914">
    <property type="entry name" value="DPM2"/>
</dbReference>
<evidence type="ECO:0000313" key="9">
    <source>
        <dbReference type="Proteomes" id="UP001605036"/>
    </source>
</evidence>
<comment type="function">
    <text evidence="7">Regulatory subunit of the dolichol-phosphate mannose (DPM) synthase complex; essential for the ER localization.</text>
</comment>
<name>A0ABD1XXZ6_9MARC</name>
<reference evidence="8 9" key="1">
    <citation type="submission" date="2024-09" db="EMBL/GenBank/DDBJ databases">
        <title>Chromosome-scale assembly of Riccia fluitans.</title>
        <authorList>
            <person name="Paukszto L."/>
            <person name="Sawicki J."/>
            <person name="Karawczyk K."/>
            <person name="Piernik-Szablinska J."/>
            <person name="Szczecinska M."/>
            <person name="Mazdziarz M."/>
        </authorList>
    </citation>
    <scope>NUCLEOTIDE SEQUENCE [LARGE SCALE GENOMIC DNA]</scope>
    <source>
        <strain evidence="8">Rf_01</strain>
        <tissue evidence="8">Aerial parts of the thallus</tissue>
    </source>
</reference>
<dbReference type="PANTHER" id="PTHR15039:SF11">
    <property type="entry name" value="DOLICHOL PHOSPHATE-MANNOSE BIOSYNTHESIS REGULATORY PROTEIN"/>
    <property type="match status" value="1"/>
</dbReference>
<keyword evidence="9" id="KW-1185">Reference proteome</keyword>
<proteinExistence type="inferred from homology"/>
<dbReference type="PANTHER" id="PTHR15039">
    <property type="entry name" value="DOLICHOL PHOSPHATE-MANNOSE BIOSYNTHESIS REGULATORY PROTEIN"/>
    <property type="match status" value="1"/>
</dbReference>
<dbReference type="Pfam" id="PF07297">
    <property type="entry name" value="DPM2"/>
    <property type="match status" value="1"/>
</dbReference>
<evidence type="ECO:0000256" key="1">
    <source>
        <dbReference type="ARBA" id="ARBA00004477"/>
    </source>
</evidence>
<evidence type="ECO:0000256" key="3">
    <source>
        <dbReference type="ARBA" id="ARBA00022692"/>
    </source>
</evidence>
<evidence type="ECO:0000256" key="6">
    <source>
        <dbReference type="ARBA" id="ARBA00023136"/>
    </source>
</evidence>
<comment type="similarity">
    <text evidence="2 7">Belongs to the DPM2 family.</text>
</comment>
<protein>
    <recommendedName>
        <fullName evidence="7">Dolichol phosphate-mannose biosynthesis regulatory protein</fullName>
    </recommendedName>
</protein>
<feature type="transmembrane region" description="Helical" evidence="7">
    <location>
        <begin position="7"/>
        <end position="29"/>
    </location>
</feature>